<gene>
    <name evidence="1" type="ORF">ACFH04_16885</name>
</gene>
<comment type="caution">
    <text evidence="1">The sequence shown here is derived from an EMBL/GenBank/DDBJ whole genome shotgun (WGS) entry which is preliminary data.</text>
</comment>
<dbReference type="RefSeq" id="WP_394320171.1">
    <property type="nucleotide sequence ID" value="NZ_JBHMQV010000009.1"/>
</dbReference>
<protein>
    <submittedName>
        <fullName evidence="1">Uncharacterized protein</fullName>
    </submittedName>
</protein>
<accession>A0ABV6TJQ8</accession>
<dbReference type="Proteomes" id="UP001589887">
    <property type="component" value="Unassembled WGS sequence"/>
</dbReference>
<keyword evidence="2" id="KW-1185">Reference proteome</keyword>
<evidence type="ECO:0000313" key="2">
    <source>
        <dbReference type="Proteomes" id="UP001589887"/>
    </source>
</evidence>
<sequence>MPDPQHSGDKHAQPVDPAQYRRCEICHEPGADIATRMFIADFGGDHTSYAHRGCAG</sequence>
<evidence type="ECO:0000313" key="1">
    <source>
        <dbReference type="EMBL" id="MFC0845374.1"/>
    </source>
</evidence>
<reference evidence="1 2" key="1">
    <citation type="submission" date="2024-09" db="EMBL/GenBank/DDBJ databases">
        <authorList>
            <person name="Sun Q."/>
            <person name="Mori K."/>
        </authorList>
    </citation>
    <scope>NUCLEOTIDE SEQUENCE [LARGE SCALE GENOMIC DNA]</scope>
    <source>
        <strain evidence="1 2">JCM 4557</strain>
    </source>
</reference>
<dbReference type="EMBL" id="JBHMQV010000009">
    <property type="protein sequence ID" value="MFC0845374.1"/>
    <property type="molecule type" value="Genomic_DNA"/>
</dbReference>
<name>A0ABV6TJQ8_9ACTN</name>
<proteinExistence type="predicted"/>
<organism evidence="1 2">
    <name type="scientific">Streptomyces noboritoensis</name>
    <dbReference type="NCBI Taxonomy" id="67337"/>
    <lineage>
        <taxon>Bacteria</taxon>
        <taxon>Bacillati</taxon>
        <taxon>Actinomycetota</taxon>
        <taxon>Actinomycetes</taxon>
        <taxon>Kitasatosporales</taxon>
        <taxon>Streptomycetaceae</taxon>
        <taxon>Streptomyces</taxon>
    </lineage>
</organism>